<dbReference type="EMBL" id="JAROYP010000014">
    <property type="protein sequence ID" value="MDH5163312.1"/>
    <property type="molecule type" value="Genomic_DNA"/>
</dbReference>
<protein>
    <submittedName>
        <fullName evidence="1">Uncharacterized protein</fullName>
    </submittedName>
</protein>
<accession>A0AAW6T2K7</accession>
<proteinExistence type="predicted"/>
<name>A0AAW6T2K7_9BACI</name>
<reference evidence="1" key="1">
    <citation type="submission" date="2023-03" db="EMBL/GenBank/DDBJ databases">
        <title>Bacterial isolates from washroom surfaces on a university campus.</title>
        <authorList>
            <person name="Holman D.B."/>
            <person name="Gzyl K.E."/>
            <person name="Taheri A.E."/>
        </authorList>
    </citation>
    <scope>NUCLEOTIDE SEQUENCE</scope>
    <source>
        <strain evidence="1">RD03</strain>
    </source>
</reference>
<gene>
    <name evidence="1" type="ORF">P5X88_20465</name>
</gene>
<comment type="caution">
    <text evidence="1">The sequence shown here is derived from an EMBL/GenBank/DDBJ whole genome shotgun (WGS) entry which is preliminary data.</text>
</comment>
<dbReference type="Proteomes" id="UP001159179">
    <property type="component" value="Unassembled WGS sequence"/>
</dbReference>
<dbReference type="RefSeq" id="WP_180212600.1">
    <property type="nucleotide sequence ID" value="NZ_JAROYP010000014.1"/>
</dbReference>
<evidence type="ECO:0000313" key="1">
    <source>
        <dbReference type="EMBL" id="MDH5163312.1"/>
    </source>
</evidence>
<sequence length="66" mass="7447">MPKSCRRFLQSRLSKGGGQAYVALLMLGAMEKNKKDLLKKYNMTCIQSNLAIRNSFNNFKGDASCR</sequence>
<dbReference type="AlphaFoldDB" id="A0AAW6T2K7"/>
<evidence type="ECO:0000313" key="2">
    <source>
        <dbReference type="Proteomes" id="UP001159179"/>
    </source>
</evidence>
<organism evidence="1 2">
    <name type="scientific">Heyndrickxia oleronia</name>
    <dbReference type="NCBI Taxonomy" id="38875"/>
    <lineage>
        <taxon>Bacteria</taxon>
        <taxon>Bacillati</taxon>
        <taxon>Bacillota</taxon>
        <taxon>Bacilli</taxon>
        <taxon>Bacillales</taxon>
        <taxon>Bacillaceae</taxon>
        <taxon>Heyndrickxia</taxon>
    </lineage>
</organism>